<evidence type="ECO:0000313" key="2">
    <source>
        <dbReference type="Proteomes" id="UP001319861"/>
    </source>
</evidence>
<evidence type="ECO:0000313" key="1">
    <source>
        <dbReference type="EMBL" id="BCT77279.1"/>
    </source>
</evidence>
<reference evidence="1 2" key="1">
    <citation type="journal article" date="2021" name="J. Biosci. Bioeng.">
        <title>Identification and characterization of a chc gene cluster responsible for the aromatization pathway of cyclohexanecarboxylate degradation in Sinomonas cyclohexanicum ATCC 51369.</title>
        <authorList>
            <person name="Yamamoto T."/>
            <person name="Hasegawa Y."/>
            <person name="Lau P.C.K."/>
            <person name="Iwaki H."/>
        </authorList>
    </citation>
    <scope>NUCLEOTIDE SEQUENCE [LARGE SCALE GENOMIC DNA]</scope>
    <source>
        <strain evidence="1 2">ATCC 51369</strain>
    </source>
</reference>
<gene>
    <name evidence="1" type="ORF">SCMU_31210</name>
</gene>
<evidence type="ECO:0008006" key="3">
    <source>
        <dbReference type="Google" id="ProtNLM"/>
    </source>
</evidence>
<dbReference type="EMBL" id="AP024525">
    <property type="protein sequence ID" value="BCT77279.1"/>
    <property type="molecule type" value="Genomic_DNA"/>
</dbReference>
<keyword evidence="2" id="KW-1185">Reference proteome</keyword>
<protein>
    <recommendedName>
        <fullName evidence="3">Transcriptional regulator, AbiEi antitoxin, Type IV TA system</fullName>
    </recommendedName>
</protein>
<sequence length="350" mass="38764">MDWDQDGDDRVVHMGLNRGDSGATRRKTRRMSASRLTALLDVRWPNVTLASTRDLAARGIDHRVLTEAVRRQELVRLRRGVYARRAIWRALRPWEQDQLRIEAHWLSTNGAAVYSHTSGARAHGLTTWDVGPKVHVTVPYSGSKTSHGADVVAHSLAVPEMDLARVALAPGRIATAVSVERAVADCARILDIERAAIVGDSALRRGVTIERIRAAAERSGAVRGSRRVEDLLAVLDARAESAGETRTRLALAAAGIPAPELQYGILTPHGVFRADFAWPELLVILEFDGDSKYFDYRPTQEALLLERRREVALTEEGWIVVRARWSDLDAPWSLAARLEAAFARSRKLSA</sequence>
<name>A0ABN6FKE7_SINCY</name>
<dbReference type="Proteomes" id="UP001319861">
    <property type="component" value="Chromosome"/>
</dbReference>
<proteinExistence type="predicted"/>
<accession>A0ABN6FKE7</accession>
<organism evidence="1 2">
    <name type="scientific">Sinomonas cyclohexanicum</name>
    <name type="common">Corynebacterium cyclohexanicum</name>
    <dbReference type="NCBI Taxonomy" id="322009"/>
    <lineage>
        <taxon>Bacteria</taxon>
        <taxon>Bacillati</taxon>
        <taxon>Actinomycetota</taxon>
        <taxon>Actinomycetes</taxon>
        <taxon>Micrococcales</taxon>
        <taxon>Micrococcaceae</taxon>
        <taxon>Sinomonas</taxon>
    </lineage>
</organism>